<gene>
    <name evidence="2" type="ORF">M413DRAFT_22913</name>
</gene>
<keyword evidence="3" id="KW-1185">Reference proteome</keyword>
<accession>A0A0C3CX33</accession>
<evidence type="ECO:0000313" key="3">
    <source>
        <dbReference type="Proteomes" id="UP000053424"/>
    </source>
</evidence>
<keyword evidence="1" id="KW-1133">Transmembrane helix</keyword>
<feature type="transmembrane region" description="Helical" evidence="1">
    <location>
        <begin position="58"/>
        <end position="83"/>
    </location>
</feature>
<reference evidence="2 3" key="1">
    <citation type="submission" date="2014-04" db="EMBL/GenBank/DDBJ databases">
        <authorList>
            <consortium name="DOE Joint Genome Institute"/>
            <person name="Kuo A."/>
            <person name="Gay G."/>
            <person name="Dore J."/>
            <person name="Kohler A."/>
            <person name="Nagy L.G."/>
            <person name="Floudas D."/>
            <person name="Copeland A."/>
            <person name="Barry K.W."/>
            <person name="Cichocki N."/>
            <person name="Veneault-Fourrey C."/>
            <person name="LaButti K."/>
            <person name="Lindquist E.A."/>
            <person name="Lipzen A."/>
            <person name="Lundell T."/>
            <person name="Morin E."/>
            <person name="Murat C."/>
            <person name="Sun H."/>
            <person name="Tunlid A."/>
            <person name="Henrissat B."/>
            <person name="Grigoriev I.V."/>
            <person name="Hibbett D.S."/>
            <person name="Martin F."/>
            <person name="Nordberg H.P."/>
            <person name="Cantor M.N."/>
            <person name="Hua S.X."/>
        </authorList>
    </citation>
    <scope>NUCLEOTIDE SEQUENCE [LARGE SCALE GENOMIC DNA]</scope>
    <source>
        <strain evidence="3">h7</strain>
    </source>
</reference>
<evidence type="ECO:0000256" key="1">
    <source>
        <dbReference type="SAM" id="Phobius"/>
    </source>
</evidence>
<keyword evidence="1" id="KW-0472">Membrane</keyword>
<dbReference type="Proteomes" id="UP000053424">
    <property type="component" value="Unassembled WGS sequence"/>
</dbReference>
<dbReference type="AlphaFoldDB" id="A0A0C3CX33"/>
<sequence length="96" mass="10392">MSSVTNAMSAFVSSIIGVFVSLFNLIFAVFHAIFASAADMLSSVFAVGRHFVLAVLQLFQGMVGFITGNLLGIVLIVGLYYLYTVRNRRRGVRGAL</sequence>
<feature type="transmembrane region" description="Helical" evidence="1">
    <location>
        <begin position="12"/>
        <end position="38"/>
    </location>
</feature>
<protein>
    <submittedName>
        <fullName evidence="2">Uncharacterized protein</fullName>
    </submittedName>
</protein>
<proteinExistence type="predicted"/>
<organism evidence="2 3">
    <name type="scientific">Hebeloma cylindrosporum</name>
    <dbReference type="NCBI Taxonomy" id="76867"/>
    <lineage>
        <taxon>Eukaryota</taxon>
        <taxon>Fungi</taxon>
        <taxon>Dikarya</taxon>
        <taxon>Basidiomycota</taxon>
        <taxon>Agaricomycotina</taxon>
        <taxon>Agaricomycetes</taxon>
        <taxon>Agaricomycetidae</taxon>
        <taxon>Agaricales</taxon>
        <taxon>Agaricineae</taxon>
        <taxon>Hymenogastraceae</taxon>
        <taxon>Hebeloma</taxon>
    </lineage>
</organism>
<name>A0A0C3CX33_HEBCY</name>
<reference evidence="3" key="2">
    <citation type="submission" date="2015-01" db="EMBL/GenBank/DDBJ databases">
        <title>Evolutionary Origins and Diversification of the Mycorrhizal Mutualists.</title>
        <authorList>
            <consortium name="DOE Joint Genome Institute"/>
            <consortium name="Mycorrhizal Genomics Consortium"/>
            <person name="Kohler A."/>
            <person name="Kuo A."/>
            <person name="Nagy L.G."/>
            <person name="Floudas D."/>
            <person name="Copeland A."/>
            <person name="Barry K.W."/>
            <person name="Cichocki N."/>
            <person name="Veneault-Fourrey C."/>
            <person name="LaButti K."/>
            <person name="Lindquist E.A."/>
            <person name="Lipzen A."/>
            <person name="Lundell T."/>
            <person name="Morin E."/>
            <person name="Murat C."/>
            <person name="Riley R."/>
            <person name="Ohm R."/>
            <person name="Sun H."/>
            <person name="Tunlid A."/>
            <person name="Henrissat B."/>
            <person name="Grigoriev I.V."/>
            <person name="Hibbett D.S."/>
            <person name="Martin F."/>
        </authorList>
    </citation>
    <scope>NUCLEOTIDE SEQUENCE [LARGE SCALE GENOMIC DNA]</scope>
    <source>
        <strain evidence="3">h7</strain>
    </source>
</reference>
<dbReference type="OrthoDB" id="2561686at2759"/>
<keyword evidence="1" id="KW-0812">Transmembrane</keyword>
<dbReference type="EMBL" id="KN831769">
    <property type="protein sequence ID" value="KIM48416.1"/>
    <property type="molecule type" value="Genomic_DNA"/>
</dbReference>
<dbReference type="HOGENOM" id="CLU_168443_0_0_1"/>
<evidence type="ECO:0000313" key="2">
    <source>
        <dbReference type="EMBL" id="KIM48416.1"/>
    </source>
</evidence>